<dbReference type="HOGENOM" id="CLU_1199816_0_0_1"/>
<dbReference type="OrthoDB" id="10281109at2759"/>
<evidence type="ECO:0000256" key="1">
    <source>
        <dbReference type="SAM" id="Phobius"/>
    </source>
</evidence>
<name>U1GUY7_ENDPU</name>
<organism evidence="2 3">
    <name type="scientific">Endocarpon pusillum (strain Z07020 / HMAS-L-300199)</name>
    <name type="common">Lichen-forming fungus</name>
    <dbReference type="NCBI Taxonomy" id="1263415"/>
    <lineage>
        <taxon>Eukaryota</taxon>
        <taxon>Fungi</taxon>
        <taxon>Dikarya</taxon>
        <taxon>Ascomycota</taxon>
        <taxon>Pezizomycotina</taxon>
        <taxon>Eurotiomycetes</taxon>
        <taxon>Chaetothyriomycetidae</taxon>
        <taxon>Verrucariales</taxon>
        <taxon>Verrucariaceae</taxon>
        <taxon>Endocarpon</taxon>
    </lineage>
</organism>
<keyword evidence="1" id="KW-0812">Transmembrane</keyword>
<feature type="transmembrane region" description="Helical" evidence="1">
    <location>
        <begin position="35"/>
        <end position="56"/>
    </location>
</feature>
<dbReference type="GeneID" id="19236285"/>
<keyword evidence="1" id="KW-0472">Membrane</keyword>
<accession>U1GUY7</accession>
<evidence type="ECO:0000313" key="3">
    <source>
        <dbReference type="Proteomes" id="UP000019373"/>
    </source>
</evidence>
<protein>
    <submittedName>
        <fullName evidence="2">Uncharacterized protein</fullName>
    </submittedName>
</protein>
<keyword evidence="3" id="KW-1185">Reference proteome</keyword>
<dbReference type="EMBL" id="KE720795">
    <property type="protein sequence ID" value="ERF75861.1"/>
    <property type="molecule type" value="Genomic_DNA"/>
</dbReference>
<gene>
    <name evidence="2" type="ORF">EPUS_01227</name>
</gene>
<dbReference type="Proteomes" id="UP000019373">
    <property type="component" value="Unassembled WGS sequence"/>
</dbReference>
<keyword evidence="1" id="KW-1133">Transmembrane helix</keyword>
<evidence type="ECO:0000313" key="2">
    <source>
        <dbReference type="EMBL" id="ERF75861.1"/>
    </source>
</evidence>
<dbReference type="RefSeq" id="XP_007786710.1">
    <property type="nucleotide sequence ID" value="XM_007788520.1"/>
</dbReference>
<sequence length="231" mass="25510">MTFVSLAYQQHLTTSPQDRASTSPLAFLDDPFHSYTSTFLFFSTIILASLLVFHLMRYHYRRAKKYSSACPACAQIQAASDATTSQNPQARDIAHPRLDSALNRWPWRNEAAPPSSGSLTGNLFDQGDGTYHYGPPTITPSSTFYTPLSRGITVPSNVYQGLYCDLHSASGSITDLQDSGFTHTGLDGVGGEQSERNRVSRWWPAALQQVVVGDVKESSIAKRRSTLKRED</sequence>
<reference evidence="3" key="1">
    <citation type="journal article" date="2014" name="BMC Genomics">
        <title>Genome characteristics reveal the impact of lichenization on lichen-forming fungus Endocarpon pusillum Hedwig (Verrucariales, Ascomycota).</title>
        <authorList>
            <person name="Wang Y.-Y."/>
            <person name="Liu B."/>
            <person name="Zhang X.-Y."/>
            <person name="Zhou Q.-M."/>
            <person name="Zhang T."/>
            <person name="Li H."/>
            <person name="Yu Y.-F."/>
            <person name="Zhang X.-L."/>
            <person name="Hao X.-Y."/>
            <person name="Wang M."/>
            <person name="Wang L."/>
            <person name="Wei J.-C."/>
        </authorList>
    </citation>
    <scope>NUCLEOTIDE SEQUENCE [LARGE SCALE GENOMIC DNA]</scope>
    <source>
        <strain evidence="3">Z07020 / HMAS-L-300199</strain>
    </source>
</reference>
<proteinExistence type="predicted"/>
<dbReference type="AlphaFoldDB" id="U1GUY7"/>